<evidence type="ECO:0000256" key="5">
    <source>
        <dbReference type="RuleBase" id="RU003682"/>
    </source>
</evidence>
<keyword evidence="4 5" id="KW-0408">Iron</keyword>
<evidence type="ECO:0000313" key="8">
    <source>
        <dbReference type="Proteomes" id="UP000054270"/>
    </source>
</evidence>
<dbReference type="GO" id="GO:0016491">
    <property type="term" value="F:oxidoreductase activity"/>
    <property type="evidence" value="ECO:0007669"/>
    <property type="project" value="UniProtKB-KW"/>
</dbReference>
<organism evidence="7 8">
    <name type="scientific">Hypholoma sublateritium (strain FD-334 SS-4)</name>
    <dbReference type="NCBI Taxonomy" id="945553"/>
    <lineage>
        <taxon>Eukaryota</taxon>
        <taxon>Fungi</taxon>
        <taxon>Dikarya</taxon>
        <taxon>Basidiomycota</taxon>
        <taxon>Agaricomycotina</taxon>
        <taxon>Agaricomycetes</taxon>
        <taxon>Agaricomycetidae</taxon>
        <taxon>Agaricales</taxon>
        <taxon>Agaricineae</taxon>
        <taxon>Strophariaceae</taxon>
        <taxon>Hypholoma</taxon>
    </lineage>
</organism>
<dbReference type="Pfam" id="PF03171">
    <property type="entry name" value="2OG-FeII_Oxy"/>
    <property type="match status" value="1"/>
</dbReference>
<keyword evidence="8" id="KW-1185">Reference proteome</keyword>
<evidence type="ECO:0000256" key="2">
    <source>
        <dbReference type="ARBA" id="ARBA00022723"/>
    </source>
</evidence>
<reference evidence="8" key="1">
    <citation type="submission" date="2014-04" db="EMBL/GenBank/DDBJ databases">
        <title>Evolutionary Origins and Diversification of the Mycorrhizal Mutualists.</title>
        <authorList>
            <consortium name="DOE Joint Genome Institute"/>
            <consortium name="Mycorrhizal Genomics Consortium"/>
            <person name="Kohler A."/>
            <person name="Kuo A."/>
            <person name="Nagy L.G."/>
            <person name="Floudas D."/>
            <person name="Copeland A."/>
            <person name="Barry K.W."/>
            <person name="Cichocki N."/>
            <person name="Veneault-Fourrey C."/>
            <person name="LaButti K."/>
            <person name="Lindquist E.A."/>
            <person name="Lipzen A."/>
            <person name="Lundell T."/>
            <person name="Morin E."/>
            <person name="Murat C."/>
            <person name="Riley R."/>
            <person name="Ohm R."/>
            <person name="Sun H."/>
            <person name="Tunlid A."/>
            <person name="Henrissat B."/>
            <person name="Grigoriev I.V."/>
            <person name="Hibbett D.S."/>
            <person name="Martin F."/>
        </authorList>
    </citation>
    <scope>NUCLEOTIDE SEQUENCE [LARGE SCALE GENOMIC DNA]</scope>
    <source>
        <strain evidence="8">FD-334 SS-4</strain>
    </source>
</reference>
<dbReference type="EMBL" id="KN817629">
    <property type="protein sequence ID" value="KJA16054.1"/>
    <property type="molecule type" value="Genomic_DNA"/>
</dbReference>
<dbReference type="PANTHER" id="PTHR10209:SF812">
    <property type="entry name" value="2OG-FE(II) OXYGENASE FAMILY, PUTATIVE (AFU_ORTHOLOGUE AFUA_3G14880)-RELATED"/>
    <property type="match status" value="1"/>
</dbReference>
<sequence>MSDFSSIPLLDYALLSASGTRPQFLAQLRHALVNVGFLYLANHPVAQGDIDALVGYIPRLFALPPESKEGIRMANSEHFLGYSRFGAELTKGAVDQREQFDFATRHTSRWRAGDPDHYRLWGPPQWPDEKLIPGFREVMERYLDQVEALGYAFCGLIAEAFGLGPEGLSPFFDAPELMQHRAKIVQYPVVEGKSDQGVGPHYDAGFLTFLLQASAHRGLQVQNLAGEWIDAPPMPGTFVVNIGKALEFVTGGLARATSHRVLSPKGATPRYSVPFFQNIGLNTRLTDHILHFPPEILALRDTRGAVAATDSVNFSEFDREPSGKVNLIGRVKSHPDVAQIHYPELFKQIFPDGFSGKGSAY</sequence>
<evidence type="ECO:0000256" key="3">
    <source>
        <dbReference type="ARBA" id="ARBA00023002"/>
    </source>
</evidence>
<dbReference type="Gene3D" id="2.60.120.330">
    <property type="entry name" value="B-lactam Antibiotic, Isopenicillin N Synthase, Chain"/>
    <property type="match status" value="1"/>
</dbReference>
<evidence type="ECO:0000256" key="4">
    <source>
        <dbReference type="ARBA" id="ARBA00023004"/>
    </source>
</evidence>
<dbReference type="GO" id="GO:0046872">
    <property type="term" value="F:metal ion binding"/>
    <property type="evidence" value="ECO:0007669"/>
    <property type="project" value="UniProtKB-KW"/>
</dbReference>
<dbReference type="Pfam" id="PF14226">
    <property type="entry name" value="DIOX_N"/>
    <property type="match status" value="1"/>
</dbReference>
<dbReference type="PANTHER" id="PTHR10209">
    <property type="entry name" value="OXIDOREDUCTASE, 2OG-FE II OXYGENASE FAMILY PROTEIN"/>
    <property type="match status" value="1"/>
</dbReference>
<feature type="domain" description="Fe2OG dioxygenase" evidence="6">
    <location>
        <begin position="178"/>
        <end position="279"/>
    </location>
</feature>
<keyword evidence="2 5" id="KW-0479">Metal-binding</keyword>
<dbReference type="InterPro" id="IPR044861">
    <property type="entry name" value="IPNS-like_FE2OG_OXY"/>
</dbReference>
<evidence type="ECO:0000256" key="1">
    <source>
        <dbReference type="ARBA" id="ARBA00008056"/>
    </source>
</evidence>
<gene>
    <name evidence="7" type="ORF">HYPSUDRAFT_47798</name>
</gene>
<dbReference type="InterPro" id="IPR005123">
    <property type="entry name" value="Oxoglu/Fe-dep_dioxygenase_dom"/>
</dbReference>
<dbReference type="OMA" id="HYPDMFK"/>
<name>A0A0D2NA97_HYPSF</name>
<proteinExistence type="inferred from homology"/>
<dbReference type="STRING" id="945553.A0A0D2NA97"/>
<dbReference type="SUPFAM" id="SSF51197">
    <property type="entry name" value="Clavaminate synthase-like"/>
    <property type="match status" value="1"/>
</dbReference>
<accession>A0A0D2NA97</accession>
<protein>
    <recommendedName>
        <fullName evidence="6">Fe2OG dioxygenase domain-containing protein</fullName>
    </recommendedName>
</protein>
<dbReference type="Proteomes" id="UP000054270">
    <property type="component" value="Unassembled WGS sequence"/>
</dbReference>
<dbReference type="PROSITE" id="PS51471">
    <property type="entry name" value="FE2OG_OXY"/>
    <property type="match status" value="1"/>
</dbReference>
<evidence type="ECO:0000259" key="6">
    <source>
        <dbReference type="PROSITE" id="PS51471"/>
    </source>
</evidence>
<dbReference type="AlphaFoldDB" id="A0A0D2NA97"/>
<comment type="similarity">
    <text evidence="1 5">Belongs to the iron/ascorbate-dependent oxidoreductase family.</text>
</comment>
<dbReference type="InterPro" id="IPR027443">
    <property type="entry name" value="IPNS-like_sf"/>
</dbReference>
<dbReference type="OrthoDB" id="288590at2759"/>
<dbReference type="InterPro" id="IPR026992">
    <property type="entry name" value="DIOX_N"/>
</dbReference>
<keyword evidence="3 5" id="KW-0560">Oxidoreductase</keyword>
<evidence type="ECO:0000313" key="7">
    <source>
        <dbReference type="EMBL" id="KJA16054.1"/>
    </source>
</evidence>